<dbReference type="PROSITE" id="PS52016">
    <property type="entry name" value="TONB_DEPENDENT_REC_3"/>
    <property type="match status" value="1"/>
</dbReference>
<dbReference type="GO" id="GO:0015891">
    <property type="term" value="P:siderophore transport"/>
    <property type="evidence" value="ECO:0007669"/>
    <property type="project" value="InterPro"/>
</dbReference>
<evidence type="ECO:0000256" key="15">
    <source>
        <dbReference type="RuleBase" id="RU003357"/>
    </source>
</evidence>
<sequence>MSHLPAQARPVALFSCFPCSRRAALPVLLSCTALILPAAALAQTAYEDLGTLYVATGGDSETLVAGTESTGSKTDTDIMDSAASVSVITQKEIETRGAGNLQDILAYTAGVTVDEWGADDRYDAYRIRGFDELSMGTFRDGLPVRGFGWTFSRSEPYAFERVEVLKGANSALFGLNAPGGLVNQVTKAPKFYRFGEVHTTVGEDYSEIGTDFGDVLGQNKKWSYRVTAKWQDGAYSYDHSGDDRTYLGLALSYRPSDATELTFFANYNDRDGVPGTGFPEGADLDIDTFLGEPDFNELNTIEKNLGFALRHDFGNGLKVRSNARYGWFEMEYEQVYGAQLDPSLDRSSFAVNSDSEQFAWDNQLQYDAQFGNVKSKTLLGLEYTWIKVDEVAKSGTADGIDINDISYCGRSCLTLYDYVDWEPEQTTKSIYLQEELTFAEQWIATFGLRYDLADVSIRYPGTGSTEDETFTALTKRVGLTYKATPNLSFYGNYSESFEPNVWDLTEDAKEGRQYEIGMKYRPEGMNALFTAAIFDLTQTNVNTYVSPTVQRQVGEIGVRGIELEGKVALNERLNMTAAYSYWDAEILEDGISGNDGNRPARVPEQIASLWADYTIPGAGRRGDLTLGLGVRFVGQTWGDDANTVDVDSYTLVDAALGYALTDDIDLTMNVSNLFDKEYVTTNYYGTEYYGDSRTIRASLKYKW</sequence>
<dbReference type="Gene3D" id="2.40.170.20">
    <property type="entry name" value="TonB-dependent receptor, beta-barrel domain"/>
    <property type="match status" value="1"/>
</dbReference>
<evidence type="ECO:0000256" key="4">
    <source>
        <dbReference type="ARBA" id="ARBA00022452"/>
    </source>
</evidence>
<evidence type="ECO:0000256" key="1">
    <source>
        <dbReference type="ARBA" id="ARBA00004571"/>
    </source>
</evidence>
<dbReference type="PANTHER" id="PTHR32552">
    <property type="entry name" value="FERRICHROME IRON RECEPTOR-RELATED"/>
    <property type="match status" value="1"/>
</dbReference>
<evidence type="ECO:0000256" key="8">
    <source>
        <dbReference type="ARBA" id="ARBA00023004"/>
    </source>
</evidence>
<evidence type="ECO:0000256" key="12">
    <source>
        <dbReference type="ARBA" id="ARBA00023170"/>
    </source>
</evidence>
<keyword evidence="20" id="KW-1185">Reference proteome</keyword>
<evidence type="ECO:0000256" key="3">
    <source>
        <dbReference type="ARBA" id="ARBA00022448"/>
    </source>
</evidence>
<dbReference type="Proteomes" id="UP000198994">
    <property type="component" value="Unassembled WGS sequence"/>
</dbReference>
<dbReference type="SUPFAM" id="SSF56935">
    <property type="entry name" value="Porins"/>
    <property type="match status" value="1"/>
</dbReference>
<dbReference type="GO" id="GO:0009279">
    <property type="term" value="C:cell outer membrane"/>
    <property type="evidence" value="ECO:0007669"/>
    <property type="project" value="UniProtKB-SubCell"/>
</dbReference>
<comment type="subcellular location">
    <subcellularLocation>
        <location evidence="1 14">Cell outer membrane</location>
        <topology evidence="1 14">Multi-pass membrane protein</topology>
    </subcellularLocation>
</comment>
<dbReference type="CDD" id="cd01347">
    <property type="entry name" value="ligand_gated_channel"/>
    <property type="match status" value="1"/>
</dbReference>
<accession>A0A1G7AHN3</accession>
<organism evidence="19 20">
    <name type="scientific">Salipiger thiooxidans</name>
    <dbReference type="NCBI Taxonomy" id="282683"/>
    <lineage>
        <taxon>Bacteria</taxon>
        <taxon>Pseudomonadati</taxon>
        <taxon>Pseudomonadota</taxon>
        <taxon>Alphaproteobacteria</taxon>
        <taxon>Rhodobacterales</taxon>
        <taxon>Roseobacteraceae</taxon>
        <taxon>Salipiger</taxon>
    </lineage>
</organism>
<dbReference type="InterPro" id="IPR010105">
    <property type="entry name" value="TonB_sidphr_rcpt"/>
</dbReference>
<dbReference type="InterPro" id="IPR000531">
    <property type="entry name" value="Beta-barrel_TonB"/>
</dbReference>
<evidence type="ECO:0000256" key="10">
    <source>
        <dbReference type="ARBA" id="ARBA00023077"/>
    </source>
</evidence>
<feature type="domain" description="TonB-dependent receptor plug" evidence="18">
    <location>
        <begin position="78"/>
        <end position="180"/>
    </location>
</feature>
<protein>
    <submittedName>
        <fullName evidence="19">Iron complex outermembrane recepter protein</fullName>
    </submittedName>
</protein>
<evidence type="ECO:0000256" key="14">
    <source>
        <dbReference type="PROSITE-ProRule" id="PRU01360"/>
    </source>
</evidence>
<keyword evidence="4 14" id="KW-1134">Transmembrane beta strand</keyword>
<dbReference type="AlphaFoldDB" id="A0A1G7AHN3"/>
<keyword evidence="9" id="KW-0406">Ion transport</keyword>
<dbReference type="Pfam" id="PF07715">
    <property type="entry name" value="Plug"/>
    <property type="match status" value="1"/>
</dbReference>
<dbReference type="Pfam" id="PF00593">
    <property type="entry name" value="TonB_dep_Rec_b-barrel"/>
    <property type="match status" value="1"/>
</dbReference>
<keyword evidence="7 16" id="KW-0732">Signal</keyword>
<evidence type="ECO:0000313" key="20">
    <source>
        <dbReference type="Proteomes" id="UP000198994"/>
    </source>
</evidence>
<dbReference type="STRING" id="282683.SAMN04488105_101164"/>
<keyword evidence="13 14" id="KW-0998">Cell outer membrane</keyword>
<feature type="domain" description="TonB-dependent receptor-like beta-barrel" evidence="17">
    <location>
        <begin position="255"/>
        <end position="673"/>
    </location>
</feature>
<keyword evidence="6 14" id="KW-0812">Transmembrane</keyword>
<keyword evidence="8" id="KW-0408">Iron</keyword>
<dbReference type="FunFam" id="2.170.130.10:FF:000001">
    <property type="entry name" value="Catecholate siderophore TonB-dependent receptor"/>
    <property type="match status" value="1"/>
</dbReference>
<dbReference type="Gene3D" id="2.170.130.10">
    <property type="entry name" value="TonB-dependent receptor, plug domain"/>
    <property type="match status" value="1"/>
</dbReference>
<dbReference type="InterPro" id="IPR037066">
    <property type="entry name" value="Plug_dom_sf"/>
</dbReference>
<evidence type="ECO:0000256" key="2">
    <source>
        <dbReference type="ARBA" id="ARBA00009810"/>
    </source>
</evidence>
<keyword evidence="5" id="KW-0410">Iron transport</keyword>
<evidence type="ECO:0000256" key="5">
    <source>
        <dbReference type="ARBA" id="ARBA00022496"/>
    </source>
</evidence>
<dbReference type="InterPro" id="IPR039426">
    <property type="entry name" value="TonB-dep_rcpt-like"/>
</dbReference>
<evidence type="ECO:0000259" key="17">
    <source>
        <dbReference type="Pfam" id="PF00593"/>
    </source>
</evidence>
<evidence type="ECO:0000256" key="16">
    <source>
        <dbReference type="SAM" id="SignalP"/>
    </source>
</evidence>
<dbReference type="GO" id="GO:0015344">
    <property type="term" value="F:siderophore uptake transmembrane transporter activity"/>
    <property type="evidence" value="ECO:0007669"/>
    <property type="project" value="TreeGrafter"/>
</dbReference>
<comment type="similarity">
    <text evidence="2 14 15">Belongs to the TonB-dependent receptor family.</text>
</comment>
<dbReference type="OrthoDB" id="9760333at2"/>
<evidence type="ECO:0000313" key="19">
    <source>
        <dbReference type="EMBL" id="SDE14444.1"/>
    </source>
</evidence>
<evidence type="ECO:0000256" key="7">
    <source>
        <dbReference type="ARBA" id="ARBA00022729"/>
    </source>
</evidence>
<evidence type="ECO:0000256" key="9">
    <source>
        <dbReference type="ARBA" id="ARBA00023065"/>
    </source>
</evidence>
<evidence type="ECO:0000259" key="18">
    <source>
        <dbReference type="Pfam" id="PF07715"/>
    </source>
</evidence>
<feature type="signal peptide" evidence="16">
    <location>
        <begin position="1"/>
        <end position="42"/>
    </location>
</feature>
<keyword evidence="12" id="KW-0675">Receptor</keyword>
<keyword evidence="11 14" id="KW-0472">Membrane</keyword>
<evidence type="ECO:0000256" key="11">
    <source>
        <dbReference type="ARBA" id="ARBA00023136"/>
    </source>
</evidence>
<gene>
    <name evidence="19" type="ORF">SAMN04488105_101164</name>
</gene>
<name>A0A1G7AHN3_9RHOB</name>
<keyword evidence="3 14" id="KW-0813">Transport</keyword>
<feature type="chain" id="PRO_5011551623" evidence="16">
    <location>
        <begin position="43"/>
        <end position="703"/>
    </location>
</feature>
<dbReference type="PANTHER" id="PTHR32552:SF68">
    <property type="entry name" value="FERRICHROME OUTER MEMBRANE TRANSPORTER_PHAGE RECEPTOR"/>
    <property type="match status" value="1"/>
</dbReference>
<reference evidence="20" key="1">
    <citation type="submission" date="2016-10" db="EMBL/GenBank/DDBJ databases">
        <authorList>
            <person name="Varghese N."/>
            <person name="Submissions S."/>
        </authorList>
    </citation>
    <scope>NUCLEOTIDE SEQUENCE [LARGE SCALE GENOMIC DNA]</scope>
    <source>
        <strain evidence="20">DSM 10146</strain>
    </source>
</reference>
<evidence type="ECO:0000256" key="13">
    <source>
        <dbReference type="ARBA" id="ARBA00023237"/>
    </source>
</evidence>
<dbReference type="InterPro" id="IPR012910">
    <property type="entry name" value="Plug_dom"/>
</dbReference>
<dbReference type="EMBL" id="FNAV01000001">
    <property type="protein sequence ID" value="SDE14444.1"/>
    <property type="molecule type" value="Genomic_DNA"/>
</dbReference>
<dbReference type="InterPro" id="IPR036942">
    <property type="entry name" value="Beta-barrel_TonB_sf"/>
</dbReference>
<dbReference type="RefSeq" id="WP_089954270.1">
    <property type="nucleotide sequence ID" value="NZ_FNAV01000001.1"/>
</dbReference>
<keyword evidence="10 15" id="KW-0798">TonB box</keyword>
<evidence type="ECO:0000256" key="6">
    <source>
        <dbReference type="ARBA" id="ARBA00022692"/>
    </source>
</evidence>
<proteinExistence type="inferred from homology"/>
<dbReference type="NCBIfam" id="TIGR01783">
    <property type="entry name" value="TonB-siderophor"/>
    <property type="match status" value="1"/>
</dbReference>
<dbReference type="GO" id="GO:0038023">
    <property type="term" value="F:signaling receptor activity"/>
    <property type="evidence" value="ECO:0007669"/>
    <property type="project" value="InterPro"/>
</dbReference>